<evidence type="ECO:0000256" key="3">
    <source>
        <dbReference type="ARBA" id="ARBA00022692"/>
    </source>
</evidence>
<keyword evidence="12" id="KW-1185">Reference proteome</keyword>
<dbReference type="InterPro" id="IPR005828">
    <property type="entry name" value="MFS_sugar_transport-like"/>
</dbReference>
<dbReference type="InterPro" id="IPR050549">
    <property type="entry name" value="MFS_Trehalose_Transporter"/>
</dbReference>
<dbReference type="EMBL" id="CAKKLH010000303">
    <property type="protein sequence ID" value="CAH0110443.1"/>
    <property type="molecule type" value="Genomic_DNA"/>
</dbReference>
<dbReference type="SUPFAM" id="SSF103473">
    <property type="entry name" value="MFS general substrate transporter"/>
    <property type="match status" value="1"/>
</dbReference>
<dbReference type="AlphaFoldDB" id="A0A8J2W9W9"/>
<name>A0A8J2W9W9_9CRUS</name>
<reference evidence="11" key="1">
    <citation type="submission" date="2021-11" db="EMBL/GenBank/DDBJ databases">
        <authorList>
            <person name="Schell T."/>
        </authorList>
    </citation>
    <scope>NUCLEOTIDE SEQUENCE</scope>
    <source>
        <strain evidence="11">M5</strain>
    </source>
</reference>
<gene>
    <name evidence="11" type="ORF">DGAL_LOCUS14010</name>
</gene>
<keyword evidence="5 9" id="KW-0472">Membrane</keyword>
<dbReference type="InterPro" id="IPR020846">
    <property type="entry name" value="MFS_dom"/>
</dbReference>
<dbReference type="InterPro" id="IPR003663">
    <property type="entry name" value="Sugar/inositol_transpt"/>
</dbReference>
<accession>A0A8J2W9W9</accession>
<dbReference type="GO" id="GO:0051119">
    <property type="term" value="F:sugar transmembrane transporter activity"/>
    <property type="evidence" value="ECO:0007669"/>
    <property type="project" value="InterPro"/>
</dbReference>
<evidence type="ECO:0000256" key="6">
    <source>
        <dbReference type="ARBA" id="ARBA00023180"/>
    </source>
</evidence>
<feature type="transmembrane region" description="Helical" evidence="9">
    <location>
        <begin position="143"/>
        <end position="163"/>
    </location>
</feature>
<dbReference type="PROSITE" id="PS50850">
    <property type="entry name" value="MFS"/>
    <property type="match status" value="1"/>
</dbReference>
<keyword evidence="6" id="KW-0325">Glycoprotein</keyword>
<dbReference type="InterPro" id="IPR036259">
    <property type="entry name" value="MFS_trans_sf"/>
</dbReference>
<dbReference type="PROSITE" id="PS00216">
    <property type="entry name" value="SUGAR_TRANSPORT_1"/>
    <property type="match status" value="2"/>
</dbReference>
<organism evidence="11 12">
    <name type="scientific">Daphnia galeata</name>
    <dbReference type="NCBI Taxonomy" id="27404"/>
    <lineage>
        <taxon>Eukaryota</taxon>
        <taxon>Metazoa</taxon>
        <taxon>Ecdysozoa</taxon>
        <taxon>Arthropoda</taxon>
        <taxon>Crustacea</taxon>
        <taxon>Branchiopoda</taxon>
        <taxon>Diplostraca</taxon>
        <taxon>Cladocera</taxon>
        <taxon>Anomopoda</taxon>
        <taxon>Daphniidae</taxon>
        <taxon>Daphnia</taxon>
    </lineage>
</organism>
<evidence type="ECO:0000256" key="2">
    <source>
        <dbReference type="ARBA" id="ARBA00022475"/>
    </source>
</evidence>
<feature type="transmembrane region" description="Helical" evidence="9">
    <location>
        <begin position="169"/>
        <end position="189"/>
    </location>
</feature>
<evidence type="ECO:0000256" key="5">
    <source>
        <dbReference type="ARBA" id="ARBA00023136"/>
    </source>
</evidence>
<evidence type="ECO:0000256" key="4">
    <source>
        <dbReference type="ARBA" id="ARBA00022989"/>
    </source>
</evidence>
<dbReference type="PROSITE" id="PS00217">
    <property type="entry name" value="SUGAR_TRANSPORT_2"/>
    <property type="match status" value="1"/>
</dbReference>
<sequence>MHLNLQIMATVNEGFVADEDGIQEKSHTLTESKNLPLSKSIDILGSEIDYSTARKAPLFIATIAASWGAFILGSSLGWSSPVQPQLQQIPNATVPPHVTNEESVWYIKLDNTEMSLVGSFVNLGALLGALTGGFLMDRFGRKLVLLFLSLPFVIGWLLIAVAVHPSMLYIGRILGGAAGGIASVTAPTYVSEISVPKMRGLLGFSFQLMVVLGILVVSLFGLGLDWRLISAIEAVFPVILVLSMIYVPESPYYLVKKGKSSEARDSLKWLRGPEFDMEPELSQMETRVRIELAQKSRFSDLWSSWAWKPVMVAIGLMIFQQLSGINAALFNAVAIFESAGSELDTLVAAVLLNVDQVLFCFISALLVERLGRRTLFLISEIGMTISMFALGAFFFIKEDCEKTLESTPESDCQQQVTALGWLPLTSLILFIATFAIGAGPMPWLMFSEILPAKVKGPGGSAASFTNWFLAFIVTLTFVDIQDAIGSSGAFWMFGSFCILGILFTIFLLPETKGKSPEQIQAFFGIQLPVNASVND</sequence>
<feature type="transmembrane region" description="Helical" evidence="9">
    <location>
        <begin position="116"/>
        <end position="136"/>
    </location>
</feature>
<keyword evidence="4 9" id="KW-1133">Transmembrane helix</keyword>
<dbReference type="CDD" id="cd17358">
    <property type="entry name" value="MFS_GLUT6_8_Class3_like"/>
    <property type="match status" value="1"/>
</dbReference>
<feature type="transmembrane region" description="Helical" evidence="9">
    <location>
        <begin position="458"/>
        <end position="478"/>
    </location>
</feature>
<evidence type="ECO:0000256" key="9">
    <source>
        <dbReference type="SAM" id="Phobius"/>
    </source>
</evidence>
<evidence type="ECO:0000256" key="7">
    <source>
        <dbReference type="ARBA" id="ARBA00024348"/>
    </source>
</evidence>
<feature type="transmembrane region" description="Helical" evidence="9">
    <location>
        <begin position="490"/>
        <end position="508"/>
    </location>
</feature>
<protein>
    <recommendedName>
        <fullName evidence="10">Major facilitator superfamily (MFS) profile domain-containing protein</fullName>
    </recommendedName>
</protein>
<dbReference type="InterPro" id="IPR044775">
    <property type="entry name" value="MFS_ERD6/Tret1-like"/>
</dbReference>
<evidence type="ECO:0000256" key="1">
    <source>
        <dbReference type="ARBA" id="ARBA00004651"/>
    </source>
</evidence>
<keyword evidence="8" id="KW-0813">Transport</keyword>
<dbReference type="NCBIfam" id="TIGR00879">
    <property type="entry name" value="SP"/>
    <property type="match status" value="1"/>
</dbReference>
<feature type="transmembrane region" description="Helical" evidence="9">
    <location>
        <begin position="310"/>
        <end position="334"/>
    </location>
</feature>
<feature type="transmembrane region" description="Helical" evidence="9">
    <location>
        <begin position="201"/>
        <end position="222"/>
    </location>
</feature>
<feature type="transmembrane region" description="Helical" evidence="9">
    <location>
        <begin position="374"/>
        <end position="396"/>
    </location>
</feature>
<feature type="transmembrane region" description="Helical" evidence="9">
    <location>
        <begin position="58"/>
        <end position="78"/>
    </location>
</feature>
<evidence type="ECO:0000313" key="12">
    <source>
        <dbReference type="Proteomes" id="UP000789390"/>
    </source>
</evidence>
<evidence type="ECO:0000259" key="10">
    <source>
        <dbReference type="PROSITE" id="PS50850"/>
    </source>
</evidence>
<dbReference type="Pfam" id="PF00083">
    <property type="entry name" value="Sugar_tr"/>
    <property type="match status" value="1"/>
</dbReference>
<comment type="caution">
    <text evidence="11">The sequence shown here is derived from an EMBL/GenBank/DDBJ whole genome shotgun (WGS) entry which is preliminary data.</text>
</comment>
<dbReference type="GO" id="GO:0005886">
    <property type="term" value="C:plasma membrane"/>
    <property type="evidence" value="ECO:0007669"/>
    <property type="project" value="UniProtKB-SubCell"/>
</dbReference>
<dbReference type="FunFam" id="1.20.1250.20:FF:000055">
    <property type="entry name" value="Facilitated trehalose transporter Tret1-2 homolog"/>
    <property type="match status" value="1"/>
</dbReference>
<dbReference type="InterPro" id="IPR005829">
    <property type="entry name" value="Sugar_transporter_CS"/>
</dbReference>
<evidence type="ECO:0000256" key="8">
    <source>
        <dbReference type="RuleBase" id="RU003346"/>
    </source>
</evidence>
<dbReference type="PANTHER" id="PTHR48021">
    <property type="match status" value="1"/>
</dbReference>
<feature type="transmembrane region" description="Helical" evidence="9">
    <location>
        <begin position="346"/>
        <end position="367"/>
    </location>
</feature>
<feature type="transmembrane region" description="Helical" evidence="9">
    <location>
        <begin position="427"/>
        <end position="446"/>
    </location>
</feature>
<comment type="subcellular location">
    <subcellularLocation>
        <location evidence="1">Cell membrane</location>
        <topology evidence="1">Multi-pass membrane protein</topology>
    </subcellularLocation>
</comment>
<dbReference type="Proteomes" id="UP000789390">
    <property type="component" value="Unassembled WGS sequence"/>
</dbReference>
<dbReference type="OrthoDB" id="6612291at2759"/>
<keyword evidence="3 9" id="KW-0812">Transmembrane</keyword>
<dbReference type="PRINTS" id="PR00171">
    <property type="entry name" value="SUGRTRNSPORT"/>
</dbReference>
<feature type="domain" description="Major facilitator superfamily (MFS) profile" evidence="10">
    <location>
        <begin position="61"/>
        <end position="512"/>
    </location>
</feature>
<keyword evidence="2" id="KW-1003">Cell membrane</keyword>
<evidence type="ECO:0000313" key="11">
    <source>
        <dbReference type="EMBL" id="CAH0110443.1"/>
    </source>
</evidence>
<comment type="similarity">
    <text evidence="7">Belongs to the major facilitator superfamily. Sugar transporter (TC 2.A.1.1) family. Trehalose transporter subfamily.</text>
</comment>
<feature type="transmembrane region" description="Helical" evidence="9">
    <location>
        <begin position="228"/>
        <end position="247"/>
    </location>
</feature>
<dbReference type="Gene3D" id="1.20.1250.20">
    <property type="entry name" value="MFS general substrate transporter like domains"/>
    <property type="match status" value="1"/>
</dbReference>
<proteinExistence type="inferred from homology"/>
<dbReference type="PANTHER" id="PTHR48021:SF1">
    <property type="entry name" value="GH07001P-RELATED"/>
    <property type="match status" value="1"/>
</dbReference>